<accession>A0A5N6WJH2</accession>
<keyword evidence="1" id="KW-1133">Transmembrane helix</keyword>
<keyword evidence="1" id="KW-0812">Transmembrane</keyword>
<keyword evidence="3" id="KW-1185">Reference proteome</keyword>
<evidence type="ECO:0000256" key="1">
    <source>
        <dbReference type="SAM" id="Phobius"/>
    </source>
</evidence>
<gene>
    <name evidence="2" type="ORF">BDV39DRAFT_33685</name>
</gene>
<reference evidence="3" key="1">
    <citation type="submission" date="2019-04" db="EMBL/GenBank/DDBJ databases">
        <title>Friends and foes A comparative genomics studyof 23 Aspergillus species from section Flavi.</title>
        <authorList>
            <consortium name="DOE Joint Genome Institute"/>
            <person name="Kjaerbolling I."/>
            <person name="Vesth T."/>
            <person name="Frisvad J.C."/>
            <person name="Nybo J.L."/>
            <person name="Theobald S."/>
            <person name="Kildgaard S."/>
            <person name="Isbrandt T."/>
            <person name="Kuo A."/>
            <person name="Sato A."/>
            <person name="Lyhne E.K."/>
            <person name="Kogle M.E."/>
            <person name="Wiebenga A."/>
            <person name="Kun R.S."/>
            <person name="Lubbers R.J."/>
            <person name="Makela M.R."/>
            <person name="Barry K."/>
            <person name="Chovatia M."/>
            <person name="Clum A."/>
            <person name="Daum C."/>
            <person name="Haridas S."/>
            <person name="He G."/>
            <person name="LaButti K."/>
            <person name="Lipzen A."/>
            <person name="Mondo S."/>
            <person name="Riley R."/>
            <person name="Salamov A."/>
            <person name="Simmons B.A."/>
            <person name="Magnuson J.K."/>
            <person name="Henrissat B."/>
            <person name="Mortensen U.H."/>
            <person name="Larsen T.O."/>
            <person name="Devries R.P."/>
            <person name="Grigoriev I.V."/>
            <person name="Machida M."/>
            <person name="Baker S.E."/>
            <person name="Andersen M.R."/>
        </authorList>
    </citation>
    <scope>NUCLEOTIDE SEQUENCE [LARGE SCALE GENOMIC DNA]</scope>
    <source>
        <strain evidence="3">CBS 130017</strain>
    </source>
</reference>
<proteinExistence type="predicted"/>
<protein>
    <submittedName>
        <fullName evidence="2">Uncharacterized protein</fullName>
    </submittedName>
</protein>
<keyword evidence="1" id="KW-0472">Membrane</keyword>
<name>A0A5N6WJH2_9EURO</name>
<sequence length="96" mass="10923">MLVVVIAVIDRLMGSLVLQRDIFIPFIASNAESRCLYRSSFSECVGLEYCLDDRSGTPDITRLAVGAYCYLSLSLSFVFIFIFIFSLPDSFFVYFF</sequence>
<evidence type="ECO:0000313" key="3">
    <source>
        <dbReference type="Proteomes" id="UP000325945"/>
    </source>
</evidence>
<feature type="transmembrane region" description="Helical" evidence="1">
    <location>
        <begin position="63"/>
        <end position="87"/>
    </location>
</feature>
<dbReference type="AlphaFoldDB" id="A0A5N6WJH2"/>
<organism evidence="2 3">
    <name type="scientific">Aspergillus sergii</name>
    <dbReference type="NCBI Taxonomy" id="1034303"/>
    <lineage>
        <taxon>Eukaryota</taxon>
        <taxon>Fungi</taxon>
        <taxon>Dikarya</taxon>
        <taxon>Ascomycota</taxon>
        <taxon>Pezizomycotina</taxon>
        <taxon>Eurotiomycetes</taxon>
        <taxon>Eurotiomycetidae</taxon>
        <taxon>Eurotiales</taxon>
        <taxon>Aspergillaceae</taxon>
        <taxon>Aspergillus</taxon>
        <taxon>Aspergillus subgen. Circumdati</taxon>
    </lineage>
</organism>
<dbReference type="EMBL" id="ML741902">
    <property type="protein sequence ID" value="KAE8320708.1"/>
    <property type="molecule type" value="Genomic_DNA"/>
</dbReference>
<dbReference type="Proteomes" id="UP000325945">
    <property type="component" value="Unassembled WGS sequence"/>
</dbReference>
<evidence type="ECO:0000313" key="2">
    <source>
        <dbReference type="EMBL" id="KAE8320708.1"/>
    </source>
</evidence>